<dbReference type="FunFam" id="3.30.40.10:FF:000489">
    <property type="entry name" value="E3 ubiquitin-protein ligase PRT1"/>
    <property type="match status" value="1"/>
</dbReference>
<dbReference type="FunFam" id="3.30.60.90:FF:000014">
    <property type="entry name" value="E3 ubiquitin-protein ligase PRT1"/>
    <property type="match status" value="1"/>
</dbReference>
<dbReference type="GO" id="GO:0008270">
    <property type="term" value="F:zinc ion binding"/>
    <property type="evidence" value="ECO:0007669"/>
    <property type="project" value="UniProtKB-KW"/>
</dbReference>
<dbReference type="InterPro" id="IPR043145">
    <property type="entry name" value="Znf_ZZ_sf"/>
</dbReference>
<dbReference type="SMART" id="SM00184">
    <property type="entry name" value="RING"/>
    <property type="match status" value="2"/>
</dbReference>
<evidence type="ECO:0000313" key="8">
    <source>
        <dbReference type="EMBL" id="CAI9107442.1"/>
    </source>
</evidence>
<feature type="domain" description="RING-type" evidence="6">
    <location>
        <begin position="31"/>
        <end position="71"/>
    </location>
</feature>
<evidence type="ECO:0000256" key="5">
    <source>
        <dbReference type="SAM" id="MobiDB-lite"/>
    </source>
</evidence>
<evidence type="ECO:0000259" key="6">
    <source>
        <dbReference type="PROSITE" id="PS50089"/>
    </source>
</evidence>
<evidence type="ECO:0000313" key="9">
    <source>
        <dbReference type="Proteomes" id="UP001161247"/>
    </source>
</evidence>
<proteinExistence type="predicted"/>
<dbReference type="SUPFAM" id="SSF57850">
    <property type="entry name" value="RING/U-box"/>
    <property type="match status" value="3"/>
</dbReference>
<dbReference type="PANTHER" id="PTHR15898">
    <property type="entry name" value="BIFUNCTIONAL APOPTOSIS REGULATOR"/>
    <property type="match status" value="1"/>
</dbReference>
<protein>
    <submittedName>
        <fullName evidence="8">OLC1v1006793C1</fullName>
    </submittedName>
</protein>
<dbReference type="InterPro" id="IPR027370">
    <property type="entry name" value="Znf-RING_euk"/>
</dbReference>
<dbReference type="InterPro" id="IPR000433">
    <property type="entry name" value="Znf_ZZ"/>
</dbReference>
<accession>A0AAV1DL84</accession>
<dbReference type="PROSITE" id="PS50089">
    <property type="entry name" value="ZF_RING_2"/>
    <property type="match status" value="2"/>
</dbReference>
<organism evidence="8 9">
    <name type="scientific">Oldenlandia corymbosa var. corymbosa</name>
    <dbReference type="NCBI Taxonomy" id="529605"/>
    <lineage>
        <taxon>Eukaryota</taxon>
        <taxon>Viridiplantae</taxon>
        <taxon>Streptophyta</taxon>
        <taxon>Embryophyta</taxon>
        <taxon>Tracheophyta</taxon>
        <taxon>Spermatophyta</taxon>
        <taxon>Magnoliopsida</taxon>
        <taxon>eudicotyledons</taxon>
        <taxon>Gunneridae</taxon>
        <taxon>Pentapetalae</taxon>
        <taxon>asterids</taxon>
        <taxon>lamiids</taxon>
        <taxon>Gentianales</taxon>
        <taxon>Rubiaceae</taxon>
        <taxon>Rubioideae</taxon>
        <taxon>Spermacoceae</taxon>
        <taxon>Hedyotis-Oldenlandia complex</taxon>
        <taxon>Oldenlandia</taxon>
    </lineage>
</organism>
<dbReference type="EMBL" id="OX459122">
    <property type="protein sequence ID" value="CAI9107442.1"/>
    <property type="molecule type" value="Genomic_DNA"/>
</dbReference>
<keyword evidence="2 4" id="KW-0863">Zinc-finger</keyword>
<reference evidence="8" key="1">
    <citation type="submission" date="2023-03" db="EMBL/GenBank/DDBJ databases">
        <authorList>
            <person name="Julca I."/>
        </authorList>
    </citation>
    <scope>NUCLEOTIDE SEQUENCE</scope>
</reference>
<dbReference type="InterPro" id="IPR013083">
    <property type="entry name" value="Znf_RING/FYVE/PHD"/>
</dbReference>
<gene>
    <name evidence="8" type="ORF">OLC1_LOCUS15758</name>
</gene>
<dbReference type="InterPro" id="IPR001841">
    <property type="entry name" value="Znf_RING"/>
</dbReference>
<feature type="domain" description="ZZ-type" evidence="7">
    <location>
        <begin position="289"/>
        <end position="353"/>
    </location>
</feature>
<dbReference type="PROSITE" id="PS50135">
    <property type="entry name" value="ZF_ZZ_2"/>
    <property type="match status" value="1"/>
</dbReference>
<evidence type="ECO:0000256" key="2">
    <source>
        <dbReference type="ARBA" id="ARBA00022771"/>
    </source>
</evidence>
<feature type="compositionally biased region" description="Acidic residues" evidence="5">
    <location>
        <begin position="404"/>
        <end position="419"/>
    </location>
</feature>
<dbReference type="PANTHER" id="PTHR15898:SF13">
    <property type="entry name" value="BIFUNCTIONAL APOPTOSIS REGULATOR"/>
    <property type="match status" value="1"/>
</dbReference>
<name>A0AAV1DL84_OLDCO</name>
<evidence type="ECO:0000259" key="7">
    <source>
        <dbReference type="PROSITE" id="PS50135"/>
    </source>
</evidence>
<dbReference type="GO" id="GO:0043161">
    <property type="term" value="P:proteasome-mediated ubiquitin-dependent protein catabolic process"/>
    <property type="evidence" value="ECO:0007669"/>
    <property type="project" value="TreeGrafter"/>
</dbReference>
<keyword evidence="1" id="KW-0479">Metal-binding</keyword>
<evidence type="ECO:0000256" key="4">
    <source>
        <dbReference type="PROSITE-ProRule" id="PRU00228"/>
    </source>
</evidence>
<dbReference type="Gene3D" id="3.30.60.90">
    <property type="match status" value="1"/>
</dbReference>
<dbReference type="Gene3D" id="3.30.40.10">
    <property type="entry name" value="Zinc/RING finger domain, C3HC4 (zinc finger)"/>
    <property type="match status" value="2"/>
</dbReference>
<dbReference type="GO" id="GO:0061630">
    <property type="term" value="F:ubiquitin protein ligase activity"/>
    <property type="evidence" value="ECO:0007669"/>
    <property type="project" value="TreeGrafter"/>
</dbReference>
<evidence type="ECO:0000256" key="3">
    <source>
        <dbReference type="ARBA" id="ARBA00022833"/>
    </source>
</evidence>
<dbReference type="Pfam" id="PF00569">
    <property type="entry name" value="ZZ"/>
    <property type="match status" value="1"/>
</dbReference>
<dbReference type="Pfam" id="PF13445">
    <property type="entry name" value="zf-RING_UBOX"/>
    <property type="match status" value="1"/>
</dbReference>
<keyword evidence="3" id="KW-0862">Zinc</keyword>
<dbReference type="Proteomes" id="UP001161247">
    <property type="component" value="Chromosome 5"/>
</dbReference>
<evidence type="ECO:0000256" key="1">
    <source>
        <dbReference type="ARBA" id="ARBA00022723"/>
    </source>
</evidence>
<feature type="region of interest" description="Disordered" evidence="5">
    <location>
        <begin position="365"/>
        <end position="419"/>
    </location>
</feature>
<keyword evidence="9" id="KW-1185">Reference proteome</keyword>
<feature type="domain" description="RING-type" evidence="6">
    <location>
        <begin position="174"/>
        <end position="212"/>
    </location>
</feature>
<sequence length="419" mass="46919">MEISEKVKKLIDDELKDLDDSSEKISEAFTCCVCLDLLYKPIVLACGHVSCFWCVHKSMSGLRESHCPICRNPYHHFPTICQMLHFILLKMYPISYKRREIQISEFEREADCFSPQLEDRVCKGQTEQEACHANNSQMRVDDTEASSFVVDHGDFHPTVANGTCQTITVDDALCTFCNQLVYHPVVLNCGHVFCESCTLVQKNEMIKCAKCEIAHPGRIPKVCLELDNFLEEQFPTEYALRKSSVQLKQSCGQQESPSTCSAGDAKESSPVLTSSGGHPLSWWGDHKVHIAAGCDSCGMFPIIGDRYKCKDCVEAIGFDLCGDCYNTRSKLPGRFNQQHTPEHQFELMRPNSIRNIMWRLLRDVSSAPSSTPDTPESGVTVVPSLSDDARESAESGFVTPSETGDTEEDQSNDHEEDSM</sequence>
<dbReference type="Pfam" id="PF13920">
    <property type="entry name" value="zf-C3HC4_3"/>
    <property type="match status" value="1"/>
</dbReference>
<dbReference type="AlphaFoldDB" id="A0AAV1DL84"/>